<proteinExistence type="inferred from homology"/>
<dbReference type="InterPro" id="IPR051849">
    <property type="entry name" value="GAG-degrading_sulfatase"/>
</dbReference>
<gene>
    <name evidence="4" type="primary">betC_70</name>
    <name evidence="4" type="ORF">PDESU_04122</name>
</gene>
<dbReference type="EMBL" id="CAAHFG010000002">
    <property type="protein sequence ID" value="VGO15537.1"/>
    <property type="molecule type" value="Genomic_DNA"/>
</dbReference>
<accession>A0A6C2U6W3</accession>
<feature type="domain" description="Sulfatase N-terminal" evidence="3">
    <location>
        <begin position="32"/>
        <end position="354"/>
    </location>
</feature>
<dbReference type="SUPFAM" id="SSF53649">
    <property type="entry name" value="Alkaline phosphatase-like"/>
    <property type="match status" value="1"/>
</dbReference>
<reference evidence="4 5" key="1">
    <citation type="submission" date="2019-04" db="EMBL/GenBank/DDBJ databases">
        <authorList>
            <person name="Van Vliet M D."/>
        </authorList>
    </citation>
    <scope>NUCLEOTIDE SEQUENCE [LARGE SCALE GENOMIC DNA]</scope>
    <source>
        <strain evidence="4 5">F1</strain>
    </source>
</reference>
<dbReference type="AlphaFoldDB" id="A0A6C2U6W3"/>
<dbReference type="Gene3D" id="3.40.720.10">
    <property type="entry name" value="Alkaline Phosphatase, subunit A"/>
    <property type="match status" value="1"/>
</dbReference>
<organism evidence="4 5">
    <name type="scientific">Pontiella desulfatans</name>
    <dbReference type="NCBI Taxonomy" id="2750659"/>
    <lineage>
        <taxon>Bacteria</taxon>
        <taxon>Pseudomonadati</taxon>
        <taxon>Kiritimatiellota</taxon>
        <taxon>Kiritimatiellia</taxon>
        <taxon>Kiritimatiellales</taxon>
        <taxon>Pontiellaceae</taxon>
        <taxon>Pontiella</taxon>
    </lineage>
</organism>
<evidence type="ECO:0000256" key="2">
    <source>
        <dbReference type="ARBA" id="ARBA00022801"/>
    </source>
</evidence>
<comment type="similarity">
    <text evidence="1">Belongs to the sulfatase family.</text>
</comment>
<dbReference type="InterPro" id="IPR017850">
    <property type="entry name" value="Alkaline_phosphatase_core_sf"/>
</dbReference>
<dbReference type="GO" id="GO:0004065">
    <property type="term" value="F:arylsulfatase activity"/>
    <property type="evidence" value="ECO:0007669"/>
    <property type="project" value="TreeGrafter"/>
</dbReference>
<dbReference type="Pfam" id="PF00884">
    <property type="entry name" value="Sulfatase"/>
    <property type="match status" value="1"/>
</dbReference>
<dbReference type="InterPro" id="IPR024607">
    <property type="entry name" value="Sulfatase_CS"/>
</dbReference>
<evidence type="ECO:0000313" key="4">
    <source>
        <dbReference type="EMBL" id="VGO15537.1"/>
    </source>
</evidence>
<dbReference type="Proteomes" id="UP000366872">
    <property type="component" value="Unassembled WGS sequence"/>
</dbReference>
<dbReference type="RefSeq" id="WP_136081093.1">
    <property type="nucleotide sequence ID" value="NZ_CAAHFG010000002.1"/>
</dbReference>
<evidence type="ECO:0000259" key="3">
    <source>
        <dbReference type="Pfam" id="PF00884"/>
    </source>
</evidence>
<sequence length="464" mass="52055">MRHRTFLKGAALSSLALSTRLWAGNRENGERPNILLIMTDQQIADGYSSKLGGRYLDTPAMDALANRSRIYERAYSPNPICMPARTSMWSGRYPHETGILTNQKATIDPSEFPTLGTVFGRAGYQTAYVGKWHAAYPVKDAGHHGFQWSENMADNGNGLDPATPAAAAGFIRRSHGKPWLLVVSFNNPHNICEWARGHALPDGEIGKPPPPNECPPLAANHAPPQNESDIMAQMRDSYHATRMCTPVGSFGEKEWREYRWAYYRMIEKVDSQVGQVLRALEDSGQWKDTLVVFTSDHGDMMGAHRWNQKTVFFDEASRIPFFLALPGQIKPGVSRRLVNMGVDLMPTLCDFAGIQPPANLPGESLRTETGSREVVVVQNHMVQGEELNGQKPEPEGRMVRSARYKYCAFNLGEQREELYDMEKDPGETINQAANPEFKSILRQHRDYLRDWAARHGDRFARPGG</sequence>
<name>A0A6C2U6W3_PONDE</name>
<evidence type="ECO:0000256" key="1">
    <source>
        <dbReference type="ARBA" id="ARBA00008779"/>
    </source>
</evidence>
<keyword evidence="5" id="KW-1185">Reference proteome</keyword>
<dbReference type="GO" id="GO:0015024">
    <property type="term" value="F:glucuronate-2-sulfatase activity"/>
    <property type="evidence" value="ECO:0007669"/>
    <property type="project" value="TreeGrafter"/>
</dbReference>
<protein>
    <submittedName>
        <fullName evidence="4">Choline-sulfatase</fullName>
    </submittedName>
</protein>
<dbReference type="InterPro" id="IPR000917">
    <property type="entry name" value="Sulfatase_N"/>
</dbReference>
<dbReference type="PANTHER" id="PTHR46615">
    <property type="entry name" value="ARYLSULFATASE K"/>
    <property type="match status" value="1"/>
</dbReference>
<evidence type="ECO:0000313" key="5">
    <source>
        <dbReference type="Proteomes" id="UP000366872"/>
    </source>
</evidence>
<dbReference type="PROSITE" id="PS00149">
    <property type="entry name" value="SULFATASE_2"/>
    <property type="match status" value="1"/>
</dbReference>
<keyword evidence="2" id="KW-0378">Hydrolase</keyword>
<dbReference type="PANTHER" id="PTHR46615:SF1">
    <property type="entry name" value="ARYLSULFATASE K"/>
    <property type="match status" value="1"/>
</dbReference>